<evidence type="ECO:0000313" key="3">
    <source>
        <dbReference type="Proteomes" id="UP000824120"/>
    </source>
</evidence>
<dbReference type="Proteomes" id="UP000824120">
    <property type="component" value="Chromosome 7"/>
</dbReference>
<dbReference type="OrthoDB" id="10517050at2759"/>
<evidence type="ECO:0000256" key="1">
    <source>
        <dbReference type="SAM" id="SignalP"/>
    </source>
</evidence>
<feature type="chain" id="PRO_5039897274" evidence="1">
    <location>
        <begin position="18"/>
        <end position="64"/>
    </location>
</feature>
<keyword evidence="3" id="KW-1185">Reference proteome</keyword>
<name>A0A9J5Y551_SOLCO</name>
<dbReference type="EMBL" id="JACXVP010000007">
    <property type="protein sequence ID" value="KAG5594728.1"/>
    <property type="molecule type" value="Genomic_DNA"/>
</dbReference>
<gene>
    <name evidence="2" type="ORF">H5410_035960</name>
</gene>
<sequence length="64" mass="7180">MKLRGLFVGTIIRRCFCVYMLRWKCIFCQASYMSLSLCPSNGDDFAADCRRAVADAPLIQGPAK</sequence>
<reference evidence="2 3" key="1">
    <citation type="submission" date="2020-09" db="EMBL/GenBank/DDBJ databases">
        <title>De no assembly of potato wild relative species, Solanum commersonii.</title>
        <authorList>
            <person name="Cho K."/>
        </authorList>
    </citation>
    <scope>NUCLEOTIDE SEQUENCE [LARGE SCALE GENOMIC DNA]</scope>
    <source>
        <strain evidence="2">LZ3.2</strain>
        <tissue evidence="2">Leaf</tissue>
    </source>
</reference>
<feature type="signal peptide" evidence="1">
    <location>
        <begin position="1"/>
        <end position="17"/>
    </location>
</feature>
<proteinExistence type="predicted"/>
<protein>
    <submittedName>
        <fullName evidence="2">Uncharacterized protein</fullName>
    </submittedName>
</protein>
<dbReference type="AlphaFoldDB" id="A0A9J5Y551"/>
<evidence type="ECO:0000313" key="2">
    <source>
        <dbReference type="EMBL" id="KAG5594728.1"/>
    </source>
</evidence>
<comment type="caution">
    <text evidence="2">The sequence shown here is derived from an EMBL/GenBank/DDBJ whole genome shotgun (WGS) entry which is preliminary data.</text>
</comment>
<organism evidence="2 3">
    <name type="scientific">Solanum commersonii</name>
    <name type="common">Commerson's wild potato</name>
    <name type="synonym">Commerson's nightshade</name>
    <dbReference type="NCBI Taxonomy" id="4109"/>
    <lineage>
        <taxon>Eukaryota</taxon>
        <taxon>Viridiplantae</taxon>
        <taxon>Streptophyta</taxon>
        <taxon>Embryophyta</taxon>
        <taxon>Tracheophyta</taxon>
        <taxon>Spermatophyta</taxon>
        <taxon>Magnoliopsida</taxon>
        <taxon>eudicotyledons</taxon>
        <taxon>Gunneridae</taxon>
        <taxon>Pentapetalae</taxon>
        <taxon>asterids</taxon>
        <taxon>lamiids</taxon>
        <taxon>Solanales</taxon>
        <taxon>Solanaceae</taxon>
        <taxon>Solanoideae</taxon>
        <taxon>Solaneae</taxon>
        <taxon>Solanum</taxon>
    </lineage>
</organism>
<accession>A0A9J5Y551</accession>
<keyword evidence="1" id="KW-0732">Signal</keyword>